<dbReference type="AlphaFoldDB" id="A0A8T0HN40"/>
<reference evidence="1" key="1">
    <citation type="submission" date="2020-06" db="EMBL/GenBank/DDBJ databases">
        <title>WGS assembly of Ceratodon purpureus strain R40.</title>
        <authorList>
            <person name="Carey S.B."/>
            <person name="Jenkins J."/>
            <person name="Shu S."/>
            <person name="Lovell J.T."/>
            <person name="Sreedasyam A."/>
            <person name="Maumus F."/>
            <person name="Tiley G.P."/>
            <person name="Fernandez-Pozo N."/>
            <person name="Barry K."/>
            <person name="Chen C."/>
            <person name="Wang M."/>
            <person name="Lipzen A."/>
            <person name="Daum C."/>
            <person name="Saski C.A."/>
            <person name="Payton A.C."/>
            <person name="Mcbreen J.C."/>
            <person name="Conrad R.E."/>
            <person name="Kollar L.M."/>
            <person name="Olsson S."/>
            <person name="Huttunen S."/>
            <person name="Landis J.B."/>
            <person name="Wickett N.J."/>
            <person name="Johnson M.G."/>
            <person name="Rensing S.A."/>
            <person name="Grimwood J."/>
            <person name="Schmutz J."/>
            <person name="Mcdaniel S.F."/>
        </authorList>
    </citation>
    <scope>NUCLEOTIDE SEQUENCE</scope>
    <source>
        <strain evidence="1">R40</strain>
    </source>
</reference>
<comment type="caution">
    <text evidence="1">The sequence shown here is derived from an EMBL/GenBank/DDBJ whole genome shotgun (WGS) entry which is preliminary data.</text>
</comment>
<evidence type="ECO:0000313" key="1">
    <source>
        <dbReference type="EMBL" id="KAG0572310.1"/>
    </source>
</evidence>
<sequence length="151" mass="16562">MAVPIADPYLHLSPTSSLVCADLFALRAVHSGPRAMLRLRCPMADFSFLLLRTPGSPLVTAFNEGSLQRTRAACYVWRGRPPCPFCTSILRLCCTLPGTVTFGTRPSSSISILASPLTHRMQFCKCSFLVSGLANFSHGYTIVDQPQLYLH</sequence>
<proteinExistence type="predicted"/>
<gene>
    <name evidence="1" type="ORF">KC19_VG083700</name>
</gene>
<accession>A0A8T0HN40</accession>
<name>A0A8T0HN40_CERPU</name>
<dbReference type="Proteomes" id="UP000822688">
    <property type="component" value="Chromosome V"/>
</dbReference>
<dbReference type="EMBL" id="CM026426">
    <property type="protein sequence ID" value="KAG0572310.1"/>
    <property type="molecule type" value="Genomic_DNA"/>
</dbReference>
<organism evidence="1 2">
    <name type="scientific">Ceratodon purpureus</name>
    <name type="common">Fire moss</name>
    <name type="synonym">Dicranum purpureum</name>
    <dbReference type="NCBI Taxonomy" id="3225"/>
    <lineage>
        <taxon>Eukaryota</taxon>
        <taxon>Viridiplantae</taxon>
        <taxon>Streptophyta</taxon>
        <taxon>Embryophyta</taxon>
        <taxon>Bryophyta</taxon>
        <taxon>Bryophytina</taxon>
        <taxon>Bryopsida</taxon>
        <taxon>Dicranidae</taxon>
        <taxon>Pseudoditrichales</taxon>
        <taxon>Ditrichaceae</taxon>
        <taxon>Ceratodon</taxon>
    </lineage>
</organism>
<keyword evidence="2" id="KW-1185">Reference proteome</keyword>
<protein>
    <submittedName>
        <fullName evidence="1">Uncharacterized protein</fullName>
    </submittedName>
</protein>
<evidence type="ECO:0000313" key="2">
    <source>
        <dbReference type="Proteomes" id="UP000822688"/>
    </source>
</evidence>